<dbReference type="PANTHER" id="PTHR43395:SF1">
    <property type="entry name" value="CHEMOTAXIS PROTEIN CHEA"/>
    <property type="match status" value="1"/>
</dbReference>
<evidence type="ECO:0000256" key="4">
    <source>
        <dbReference type="ARBA" id="ARBA00022553"/>
    </source>
</evidence>
<feature type="compositionally biased region" description="Low complexity" evidence="11">
    <location>
        <begin position="127"/>
        <end position="146"/>
    </location>
</feature>
<dbReference type="Gene3D" id="1.20.120.160">
    <property type="entry name" value="HPT domain"/>
    <property type="match status" value="1"/>
</dbReference>
<feature type="domain" description="CheW-like" evidence="14">
    <location>
        <begin position="487"/>
        <end position="629"/>
    </location>
</feature>
<reference evidence="16" key="1">
    <citation type="submission" date="2018-08" db="EMBL/GenBank/DDBJ databases">
        <authorList>
            <person name="Jin W."/>
            <person name="Wang H."/>
            <person name="Yang Y."/>
            <person name="Li M."/>
            <person name="Liu J."/>
        </authorList>
    </citation>
    <scope>NUCLEOTIDE SEQUENCE</scope>
    <source>
        <strain evidence="16">AESS21</strain>
    </source>
</reference>
<dbReference type="InterPro" id="IPR036097">
    <property type="entry name" value="HisK_dim/P_sf"/>
</dbReference>
<dbReference type="PROSITE" id="PS50109">
    <property type="entry name" value="HIS_KIN"/>
    <property type="match status" value="1"/>
</dbReference>
<dbReference type="SUPFAM" id="SSF55874">
    <property type="entry name" value="ATPase domain of HSP90 chaperone/DNA topoisomerase II/histidine kinase"/>
    <property type="match status" value="1"/>
</dbReference>
<comment type="function">
    <text evidence="8">Involved in the transmission of sensory signals from the chemoreceptors to the flagellar motors. CheA is autophosphorylated; it can transfer its phosphate group to either CheB or CheY.</text>
</comment>
<dbReference type="Proteomes" id="UP000705379">
    <property type="component" value="Unassembled WGS sequence"/>
</dbReference>
<reference evidence="16" key="2">
    <citation type="journal article" date="2021" name="Microorganisms">
        <title>Bacterial Dimethylsulfoniopropionate Biosynthesis in the East China Sea.</title>
        <authorList>
            <person name="Liu J."/>
            <person name="Zhang Y."/>
            <person name="Liu J."/>
            <person name="Zhong H."/>
            <person name="Williams B.T."/>
            <person name="Zheng Y."/>
            <person name="Curson A.R.J."/>
            <person name="Sun C."/>
            <person name="Sun H."/>
            <person name="Song D."/>
            <person name="Wagner Mackenzie B."/>
            <person name="Bermejo Martinez A."/>
            <person name="Todd J.D."/>
            <person name="Zhang X.H."/>
        </authorList>
    </citation>
    <scope>NUCLEOTIDE SEQUENCE</scope>
    <source>
        <strain evidence="16">AESS21</strain>
    </source>
</reference>
<evidence type="ECO:0000256" key="6">
    <source>
        <dbReference type="ARBA" id="ARBA00022777"/>
    </source>
</evidence>
<evidence type="ECO:0000259" key="15">
    <source>
        <dbReference type="PROSITE" id="PS50894"/>
    </source>
</evidence>
<evidence type="ECO:0000256" key="10">
    <source>
        <dbReference type="PROSITE-ProRule" id="PRU00169"/>
    </source>
</evidence>
<dbReference type="InterPro" id="IPR036641">
    <property type="entry name" value="HPT_dom_sf"/>
</dbReference>
<dbReference type="EC" id="2.7.13.3" evidence="2"/>
<feature type="domain" description="HPt" evidence="15">
    <location>
        <begin position="1"/>
        <end position="100"/>
    </location>
</feature>
<protein>
    <recommendedName>
        <fullName evidence="3">Chemotaxis protein CheA</fullName>
        <ecNumber evidence="2">2.7.13.3</ecNumber>
    </recommendedName>
</protein>
<dbReference type="SMART" id="SM00073">
    <property type="entry name" value="HPT"/>
    <property type="match status" value="1"/>
</dbReference>
<dbReference type="Gene3D" id="1.10.287.560">
    <property type="entry name" value="Histidine kinase CheA-like, homodimeric domain"/>
    <property type="match status" value="1"/>
</dbReference>
<dbReference type="GO" id="GO:0005737">
    <property type="term" value="C:cytoplasm"/>
    <property type="evidence" value="ECO:0007669"/>
    <property type="project" value="InterPro"/>
</dbReference>
<proteinExistence type="predicted"/>
<dbReference type="CDD" id="cd16916">
    <property type="entry name" value="HATPase_CheA-like"/>
    <property type="match status" value="1"/>
</dbReference>
<dbReference type="Pfam" id="PF00072">
    <property type="entry name" value="Response_reg"/>
    <property type="match status" value="1"/>
</dbReference>
<dbReference type="Gene3D" id="3.40.50.2300">
    <property type="match status" value="1"/>
</dbReference>
<evidence type="ECO:0000256" key="2">
    <source>
        <dbReference type="ARBA" id="ARBA00012438"/>
    </source>
</evidence>
<dbReference type="Pfam" id="PF01627">
    <property type="entry name" value="Hpt"/>
    <property type="match status" value="1"/>
</dbReference>
<evidence type="ECO:0000259" key="13">
    <source>
        <dbReference type="PROSITE" id="PS50110"/>
    </source>
</evidence>
<dbReference type="InterPro" id="IPR002545">
    <property type="entry name" value="CheW-lke_dom"/>
</dbReference>
<evidence type="ECO:0000313" key="16">
    <source>
        <dbReference type="EMBL" id="MBS8260926.1"/>
    </source>
</evidence>
<dbReference type="SMART" id="SM01231">
    <property type="entry name" value="H-kinase_dim"/>
    <property type="match status" value="1"/>
</dbReference>
<evidence type="ECO:0000256" key="5">
    <source>
        <dbReference type="ARBA" id="ARBA00022679"/>
    </source>
</evidence>
<dbReference type="SUPFAM" id="SSF47226">
    <property type="entry name" value="Histidine-containing phosphotransfer domain, HPT domain"/>
    <property type="match status" value="1"/>
</dbReference>
<dbReference type="PRINTS" id="PR00344">
    <property type="entry name" value="BCTRLSENSOR"/>
</dbReference>
<dbReference type="EMBL" id="QTKU01000002">
    <property type="protein sequence ID" value="MBS8260926.1"/>
    <property type="molecule type" value="Genomic_DNA"/>
</dbReference>
<dbReference type="SUPFAM" id="SSF47384">
    <property type="entry name" value="Homodimeric domain of signal transducing histidine kinase"/>
    <property type="match status" value="1"/>
</dbReference>
<evidence type="ECO:0000256" key="3">
    <source>
        <dbReference type="ARBA" id="ARBA00021495"/>
    </source>
</evidence>
<evidence type="ECO:0000256" key="11">
    <source>
        <dbReference type="SAM" id="MobiDB-lite"/>
    </source>
</evidence>
<dbReference type="SMART" id="SM00387">
    <property type="entry name" value="HATPase_c"/>
    <property type="match status" value="1"/>
</dbReference>
<evidence type="ECO:0000256" key="8">
    <source>
        <dbReference type="ARBA" id="ARBA00035100"/>
    </source>
</evidence>
<dbReference type="Gene3D" id="3.30.565.10">
    <property type="entry name" value="Histidine kinase-like ATPase, C-terminal domain"/>
    <property type="match status" value="1"/>
</dbReference>
<dbReference type="InterPro" id="IPR051315">
    <property type="entry name" value="Bact_Chemotaxis_CheA"/>
</dbReference>
<evidence type="ECO:0000256" key="9">
    <source>
        <dbReference type="PROSITE-ProRule" id="PRU00110"/>
    </source>
</evidence>
<dbReference type="CDD" id="cd00088">
    <property type="entry name" value="HPT"/>
    <property type="match status" value="1"/>
</dbReference>
<evidence type="ECO:0000259" key="14">
    <source>
        <dbReference type="PROSITE" id="PS50851"/>
    </source>
</evidence>
<keyword evidence="4 10" id="KW-0597">Phosphoprotein</keyword>
<feature type="compositionally biased region" description="Basic and acidic residues" evidence="11">
    <location>
        <begin position="216"/>
        <end position="230"/>
    </location>
</feature>
<dbReference type="SMART" id="SM00260">
    <property type="entry name" value="CheW"/>
    <property type="match status" value="2"/>
</dbReference>
<dbReference type="AlphaFoldDB" id="A0A944CEU7"/>
<dbReference type="SUPFAM" id="SSF52172">
    <property type="entry name" value="CheY-like"/>
    <property type="match status" value="1"/>
</dbReference>
<keyword evidence="7" id="KW-0902">Two-component regulatory system</keyword>
<dbReference type="Gene3D" id="2.30.30.40">
    <property type="entry name" value="SH3 Domains"/>
    <property type="match status" value="1"/>
</dbReference>
<keyword evidence="5" id="KW-0808">Transferase</keyword>
<dbReference type="InterPro" id="IPR001789">
    <property type="entry name" value="Sig_transdc_resp-reg_receiver"/>
</dbReference>
<organism evidence="16 17">
    <name type="scientific">Roseibium polysiphoniae</name>
    <dbReference type="NCBI Taxonomy" id="2571221"/>
    <lineage>
        <taxon>Bacteria</taxon>
        <taxon>Pseudomonadati</taxon>
        <taxon>Pseudomonadota</taxon>
        <taxon>Alphaproteobacteria</taxon>
        <taxon>Hyphomicrobiales</taxon>
        <taxon>Stappiaceae</taxon>
        <taxon>Roseibium</taxon>
    </lineage>
</organism>
<feature type="compositionally biased region" description="Low complexity" evidence="11">
    <location>
        <begin position="187"/>
        <end position="213"/>
    </location>
</feature>
<dbReference type="RefSeq" id="WP_213216363.1">
    <property type="nucleotide sequence ID" value="NZ_QTKU01000002.1"/>
</dbReference>
<dbReference type="SUPFAM" id="SSF50341">
    <property type="entry name" value="CheW-like"/>
    <property type="match status" value="2"/>
</dbReference>
<comment type="catalytic activity">
    <reaction evidence="1">
        <text>ATP + protein L-histidine = ADP + protein N-phospho-L-histidine.</text>
        <dbReference type="EC" id="2.7.13.3"/>
    </reaction>
</comment>
<dbReference type="InterPro" id="IPR005467">
    <property type="entry name" value="His_kinase_dom"/>
</dbReference>
<evidence type="ECO:0000256" key="7">
    <source>
        <dbReference type="ARBA" id="ARBA00023012"/>
    </source>
</evidence>
<dbReference type="Pfam" id="PF01584">
    <property type="entry name" value="CheW"/>
    <property type="match status" value="1"/>
</dbReference>
<dbReference type="GO" id="GO:0006935">
    <property type="term" value="P:chemotaxis"/>
    <property type="evidence" value="ECO:0007669"/>
    <property type="project" value="InterPro"/>
</dbReference>
<accession>A0A944CEU7</accession>
<name>A0A944CEU7_9HYPH</name>
<dbReference type="InterPro" id="IPR008207">
    <property type="entry name" value="Sig_transdc_His_kin_Hpt_dom"/>
</dbReference>
<feature type="region of interest" description="Disordered" evidence="11">
    <location>
        <begin position="180"/>
        <end position="236"/>
    </location>
</feature>
<dbReference type="PROSITE" id="PS50851">
    <property type="entry name" value="CHEW"/>
    <property type="match status" value="2"/>
</dbReference>
<gene>
    <name evidence="16" type="ORF">DYI23_11895</name>
</gene>
<dbReference type="InterPro" id="IPR003594">
    <property type="entry name" value="HATPase_dom"/>
</dbReference>
<keyword evidence="6 16" id="KW-0418">Kinase</keyword>
<comment type="caution">
    <text evidence="16">The sequence shown here is derived from an EMBL/GenBank/DDBJ whole genome shotgun (WGS) entry which is preliminary data.</text>
</comment>
<dbReference type="PROSITE" id="PS50110">
    <property type="entry name" value="RESPONSE_REGULATORY"/>
    <property type="match status" value="1"/>
</dbReference>
<feature type="modified residue" description="Phosphohistidine" evidence="9">
    <location>
        <position position="44"/>
    </location>
</feature>
<dbReference type="CDD" id="cd00731">
    <property type="entry name" value="CheA_reg"/>
    <property type="match status" value="1"/>
</dbReference>
<dbReference type="FunFam" id="3.30.565.10:FF:000016">
    <property type="entry name" value="Chemotaxis protein CheA, putative"/>
    <property type="match status" value="1"/>
</dbReference>
<dbReference type="InterPro" id="IPR004105">
    <property type="entry name" value="CheA-like_dim"/>
</dbReference>
<feature type="domain" description="CheW-like" evidence="14">
    <location>
        <begin position="656"/>
        <end position="784"/>
    </location>
</feature>
<dbReference type="InterPro" id="IPR036890">
    <property type="entry name" value="HATPase_C_sf"/>
</dbReference>
<feature type="domain" description="Response regulatory" evidence="13">
    <location>
        <begin position="800"/>
        <end position="917"/>
    </location>
</feature>
<evidence type="ECO:0000259" key="12">
    <source>
        <dbReference type="PROSITE" id="PS50109"/>
    </source>
</evidence>
<dbReference type="InterPro" id="IPR004358">
    <property type="entry name" value="Sig_transdc_His_kin-like_C"/>
</dbReference>
<dbReference type="InterPro" id="IPR037006">
    <property type="entry name" value="CheA-like_homodim_sf"/>
</dbReference>
<feature type="region of interest" description="Disordered" evidence="11">
    <location>
        <begin position="127"/>
        <end position="166"/>
    </location>
</feature>
<dbReference type="Pfam" id="PF02895">
    <property type="entry name" value="H-kinase_dim"/>
    <property type="match status" value="1"/>
</dbReference>
<evidence type="ECO:0000313" key="17">
    <source>
        <dbReference type="Proteomes" id="UP000705379"/>
    </source>
</evidence>
<feature type="modified residue" description="4-aspartylphosphate" evidence="10">
    <location>
        <position position="850"/>
    </location>
</feature>
<dbReference type="PANTHER" id="PTHR43395">
    <property type="entry name" value="SENSOR HISTIDINE KINASE CHEA"/>
    <property type="match status" value="1"/>
</dbReference>
<feature type="domain" description="Histidine kinase" evidence="12">
    <location>
        <begin position="235"/>
        <end position="485"/>
    </location>
</feature>
<dbReference type="GO" id="GO:0000155">
    <property type="term" value="F:phosphorelay sensor kinase activity"/>
    <property type="evidence" value="ECO:0007669"/>
    <property type="project" value="InterPro"/>
</dbReference>
<feature type="region of interest" description="Disordered" evidence="11">
    <location>
        <begin position="629"/>
        <end position="652"/>
    </location>
</feature>
<dbReference type="SMART" id="SM00448">
    <property type="entry name" value="REC"/>
    <property type="match status" value="1"/>
</dbReference>
<sequence>MDDLLREFITETNESLDVVDVELVKFEQEPNNATILNNIFRLVHTIKGTCGFLGLPRLEGIAHAAETLMGKFREGVPVTPEAVSLILSSIDRIKDILGELEAAEGEEPTGDDSDLISELERMSMSAEAVVSGGEAAAPAEEPAAAADVLPEQTMERELRPGEVSLDDLERAFRETEIEVEVADGEAEAPAAADEAAAPVEAAAPAKVEAAAKPAAKKPEKEKDEPAEKKAGGSSVSNQSIRVAVDTLEHLMTMVSELVLTRNQLLEIVRRHEDSEFKVPLQRLSNVTAELQEGVMATRMQPIGNAWQKLPRIVRDLSQELEKPIELEMIGAETELDRQVLEMIKDPLTHMVRNSADHGLEMPTERREAGKQDKGTITLAAYHEGGHIIIEVRDDGKGLDVDKIKQKVIERGLATEAEIDKMSDAQIHKYIFAAGFSTAASVTSVSGRGVGMDVVRNNIELIGGTVDLRSTPGKGSSFIIKIPLTLAIVSTLIIEAAGDRFAIPQLSVVELVRVQHNSEHRIERIKDTPVLRLRNKLLPLVHMSQLLGIYEGEDIEKAIDDDNGFIVVMQVGSQTFGVVVDGVFHTEEIVVKPMSTMLRNLNMFSGNTILGDGSVIMIIDPNGVASAMASHASSAVAEQSEDEAEETGRKAHTSQSSISLLLFRAGAPEPKAVPLSLVTRLEEFEVSKIERSNGRDLVQYRGALMPLVYINDGDQHKLEGTQPMLVFSDSGRSMGLVVDEIVDIVEDSMNIEVGSERPGVLGSAVIKDRATEIIDLGYYLPQAFEDWFMRKEMDIQALTKKVLFVDDSAFFRNMLTPVLKAAGYDVTTCDSPRQALDLLEDGRKFHAVVSDIEMPEINGFEFCEAIRRDPRFRNMPVLALSAMVTPASIERGRQAGFDDYVAKFDRPGLIAALKDVFSGEMGVAA</sequence>
<dbReference type="PROSITE" id="PS50894">
    <property type="entry name" value="HPT"/>
    <property type="match status" value="1"/>
</dbReference>
<evidence type="ECO:0000256" key="1">
    <source>
        <dbReference type="ARBA" id="ARBA00000085"/>
    </source>
</evidence>
<dbReference type="Pfam" id="PF02518">
    <property type="entry name" value="HATPase_c"/>
    <property type="match status" value="1"/>
</dbReference>
<dbReference type="InterPro" id="IPR011006">
    <property type="entry name" value="CheY-like_superfamily"/>
</dbReference>
<dbReference type="InterPro" id="IPR036061">
    <property type="entry name" value="CheW-like_dom_sf"/>
</dbReference>